<evidence type="ECO:0008006" key="9">
    <source>
        <dbReference type="Google" id="ProtNLM"/>
    </source>
</evidence>
<evidence type="ECO:0000313" key="8">
    <source>
        <dbReference type="Proteomes" id="UP001165190"/>
    </source>
</evidence>
<comment type="similarity">
    <text evidence="2">Belongs to the plant self-incompatibility (S1) protein family.</text>
</comment>
<dbReference type="EMBL" id="BSYR01000028">
    <property type="protein sequence ID" value="GMI96146.1"/>
    <property type="molecule type" value="Genomic_DNA"/>
</dbReference>
<protein>
    <recommendedName>
        <fullName evidence="9">S-protein homolog</fullName>
    </recommendedName>
</protein>
<dbReference type="Proteomes" id="UP001165190">
    <property type="component" value="Unassembled WGS sequence"/>
</dbReference>
<keyword evidence="3" id="KW-0713">Self-incompatibility</keyword>
<keyword evidence="4" id="KW-0964">Secreted</keyword>
<evidence type="ECO:0000256" key="1">
    <source>
        <dbReference type="ARBA" id="ARBA00004613"/>
    </source>
</evidence>
<dbReference type="InterPro" id="IPR010264">
    <property type="entry name" value="Self-incomp_S1"/>
</dbReference>
<dbReference type="PANTHER" id="PTHR35630:SF1">
    <property type="entry name" value="LEGUMINOSIN GROUP486 SECRETED PEPTIDE"/>
    <property type="match status" value="1"/>
</dbReference>
<organism evidence="7 8">
    <name type="scientific">Hibiscus trionum</name>
    <name type="common">Flower of an hour</name>
    <dbReference type="NCBI Taxonomy" id="183268"/>
    <lineage>
        <taxon>Eukaryota</taxon>
        <taxon>Viridiplantae</taxon>
        <taxon>Streptophyta</taxon>
        <taxon>Embryophyta</taxon>
        <taxon>Tracheophyta</taxon>
        <taxon>Spermatophyta</taxon>
        <taxon>Magnoliopsida</taxon>
        <taxon>eudicotyledons</taxon>
        <taxon>Gunneridae</taxon>
        <taxon>Pentapetalae</taxon>
        <taxon>rosids</taxon>
        <taxon>malvids</taxon>
        <taxon>Malvales</taxon>
        <taxon>Malvaceae</taxon>
        <taxon>Malvoideae</taxon>
        <taxon>Hibiscus</taxon>
    </lineage>
</organism>
<evidence type="ECO:0000256" key="4">
    <source>
        <dbReference type="ARBA" id="ARBA00022525"/>
    </source>
</evidence>
<comment type="subcellular location">
    <subcellularLocation>
        <location evidence="1">Secreted</location>
    </subcellularLocation>
</comment>
<proteinExistence type="inferred from homology"/>
<dbReference type="OrthoDB" id="826549at2759"/>
<keyword evidence="5 6" id="KW-0732">Signal</keyword>
<evidence type="ECO:0000313" key="7">
    <source>
        <dbReference type="EMBL" id="GMI96146.1"/>
    </source>
</evidence>
<dbReference type="AlphaFoldDB" id="A0A9W7IJC2"/>
<feature type="chain" id="PRO_5040927750" description="S-protein homolog" evidence="6">
    <location>
        <begin position="28"/>
        <end position="135"/>
    </location>
</feature>
<dbReference type="GO" id="GO:0060320">
    <property type="term" value="P:rejection of self pollen"/>
    <property type="evidence" value="ECO:0007669"/>
    <property type="project" value="UniProtKB-KW"/>
</dbReference>
<reference evidence="7" key="1">
    <citation type="submission" date="2023-05" db="EMBL/GenBank/DDBJ databases">
        <title>Genome and transcriptome analyses reveal genes involved in the formation of fine ridges on petal epidermal cells in Hibiscus trionum.</title>
        <authorList>
            <person name="Koshimizu S."/>
            <person name="Masuda S."/>
            <person name="Ishii T."/>
            <person name="Shirasu K."/>
            <person name="Hoshino A."/>
            <person name="Arita M."/>
        </authorList>
    </citation>
    <scope>NUCLEOTIDE SEQUENCE</scope>
    <source>
        <strain evidence="7">Hamamatsu line</strain>
    </source>
</reference>
<dbReference type="PANTHER" id="PTHR35630">
    <property type="entry name" value="LEGUMINOSIN GROUP486 SECRETED PEPTIDE"/>
    <property type="match status" value="1"/>
</dbReference>
<accession>A0A9W7IJC2</accession>
<evidence type="ECO:0000256" key="5">
    <source>
        <dbReference type="ARBA" id="ARBA00022729"/>
    </source>
</evidence>
<sequence>MVGGRNSLVVFLVSVLIIFSRSPSVLGRQYKQLATIHVTNSMPKGSGPMQVHCKSSYTDYGMHQVGGGDEYQCGVRERALYYCMAISGRRVASWHAFQPRRDRSRGAVYWLVKDDGIFLSWDNSSWVRKSLWETE</sequence>
<evidence type="ECO:0000256" key="2">
    <source>
        <dbReference type="ARBA" id="ARBA00005581"/>
    </source>
</evidence>
<evidence type="ECO:0000256" key="6">
    <source>
        <dbReference type="SAM" id="SignalP"/>
    </source>
</evidence>
<gene>
    <name evidence="7" type="ORF">HRI_003283900</name>
</gene>
<evidence type="ECO:0000256" key="3">
    <source>
        <dbReference type="ARBA" id="ARBA00022471"/>
    </source>
</evidence>
<dbReference type="Pfam" id="PF05938">
    <property type="entry name" value="Self-incomp_S1"/>
    <property type="match status" value="1"/>
</dbReference>
<comment type="caution">
    <text evidence="7">The sequence shown here is derived from an EMBL/GenBank/DDBJ whole genome shotgun (WGS) entry which is preliminary data.</text>
</comment>
<feature type="signal peptide" evidence="6">
    <location>
        <begin position="1"/>
        <end position="27"/>
    </location>
</feature>
<dbReference type="GO" id="GO:0005576">
    <property type="term" value="C:extracellular region"/>
    <property type="evidence" value="ECO:0007669"/>
    <property type="project" value="UniProtKB-SubCell"/>
</dbReference>
<keyword evidence="8" id="KW-1185">Reference proteome</keyword>
<name>A0A9W7IJC2_HIBTR</name>